<dbReference type="EMBL" id="CM001218">
    <property type="protein sequence ID" value="KEH39214.1"/>
    <property type="molecule type" value="Genomic_DNA"/>
</dbReference>
<sequence length="83" mass="9486">MCVCLVCKIQIHTVCRSSKSQPSIYDLKVAIQSTDFNNFTQCQILTVHFRSDGVEQLQRATACKYYSRKSSPIIDESYLTKCN</sequence>
<reference evidence="1 3" key="1">
    <citation type="journal article" date="2011" name="Nature">
        <title>The Medicago genome provides insight into the evolution of rhizobial symbioses.</title>
        <authorList>
            <person name="Young N.D."/>
            <person name="Debelle F."/>
            <person name="Oldroyd G.E."/>
            <person name="Geurts R."/>
            <person name="Cannon S.B."/>
            <person name="Udvardi M.K."/>
            <person name="Benedito V.A."/>
            <person name="Mayer K.F."/>
            <person name="Gouzy J."/>
            <person name="Schoof H."/>
            <person name="Van de Peer Y."/>
            <person name="Proost S."/>
            <person name="Cook D.R."/>
            <person name="Meyers B.C."/>
            <person name="Spannagl M."/>
            <person name="Cheung F."/>
            <person name="De Mita S."/>
            <person name="Krishnakumar V."/>
            <person name="Gundlach H."/>
            <person name="Zhou S."/>
            <person name="Mudge J."/>
            <person name="Bharti A.K."/>
            <person name="Murray J.D."/>
            <person name="Naoumkina M.A."/>
            <person name="Rosen B."/>
            <person name="Silverstein K.A."/>
            <person name="Tang H."/>
            <person name="Rombauts S."/>
            <person name="Zhao P.X."/>
            <person name="Zhou P."/>
            <person name="Barbe V."/>
            <person name="Bardou P."/>
            <person name="Bechner M."/>
            <person name="Bellec A."/>
            <person name="Berger A."/>
            <person name="Berges H."/>
            <person name="Bidwell S."/>
            <person name="Bisseling T."/>
            <person name="Choisne N."/>
            <person name="Couloux A."/>
            <person name="Denny R."/>
            <person name="Deshpande S."/>
            <person name="Dai X."/>
            <person name="Doyle J.J."/>
            <person name="Dudez A.M."/>
            <person name="Farmer A.D."/>
            <person name="Fouteau S."/>
            <person name="Franken C."/>
            <person name="Gibelin C."/>
            <person name="Gish J."/>
            <person name="Goldstein S."/>
            <person name="Gonzalez A.J."/>
            <person name="Green P.J."/>
            <person name="Hallab A."/>
            <person name="Hartog M."/>
            <person name="Hua A."/>
            <person name="Humphray S.J."/>
            <person name="Jeong D.H."/>
            <person name="Jing Y."/>
            <person name="Jocker A."/>
            <person name="Kenton S.M."/>
            <person name="Kim D.J."/>
            <person name="Klee K."/>
            <person name="Lai H."/>
            <person name="Lang C."/>
            <person name="Lin S."/>
            <person name="Macmil S.L."/>
            <person name="Magdelenat G."/>
            <person name="Matthews L."/>
            <person name="McCorrison J."/>
            <person name="Monaghan E.L."/>
            <person name="Mun J.H."/>
            <person name="Najar F.Z."/>
            <person name="Nicholson C."/>
            <person name="Noirot C."/>
            <person name="O'Bleness M."/>
            <person name="Paule C.R."/>
            <person name="Poulain J."/>
            <person name="Prion F."/>
            <person name="Qin B."/>
            <person name="Qu C."/>
            <person name="Retzel E.F."/>
            <person name="Riddle C."/>
            <person name="Sallet E."/>
            <person name="Samain S."/>
            <person name="Samson N."/>
            <person name="Sanders I."/>
            <person name="Saurat O."/>
            <person name="Scarpelli C."/>
            <person name="Schiex T."/>
            <person name="Segurens B."/>
            <person name="Severin A.J."/>
            <person name="Sherrier D.J."/>
            <person name="Shi R."/>
            <person name="Sims S."/>
            <person name="Singer S.R."/>
            <person name="Sinharoy S."/>
            <person name="Sterck L."/>
            <person name="Viollet A."/>
            <person name="Wang B.B."/>
            <person name="Wang K."/>
            <person name="Wang M."/>
            <person name="Wang X."/>
            <person name="Warfsmann J."/>
            <person name="Weissenbach J."/>
            <person name="White D.D."/>
            <person name="White J.D."/>
            <person name="Wiley G.B."/>
            <person name="Wincker P."/>
            <person name="Xing Y."/>
            <person name="Yang L."/>
            <person name="Yao Z."/>
            <person name="Ying F."/>
            <person name="Zhai J."/>
            <person name="Zhou L."/>
            <person name="Zuber A."/>
            <person name="Denarie J."/>
            <person name="Dixon R.A."/>
            <person name="May G.D."/>
            <person name="Schwartz D.C."/>
            <person name="Rogers J."/>
            <person name="Quetier F."/>
            <person name="Town C.D."/>
            <person name="Roe B.A."/>
        </authorList>
    </citation>
    <scope>NUCLEOTIDE SEQUENCE [LARGE SCALE GENOMIC DNA]</scope>
    <source>
        <strain evidence="1">A17</strain>
        <strain evidence="2 3">cv. Jemalong A17</strain>
    </source>
</reference>
<dbReference type="AlphaFoldDB" id="A0A072VB08"/>
<gene>
    <name evidence="1" type="ordered locus">MTR_2g090850</name>
</gene>
<proteinExistence type="predicted"/>
<dbReference type="HOGENOM" id="CLU_2546036_0_0_1"/>
<accession>A0A072VB08</accession>
<dbReference type="Proteomes" id="UP000002051">
    <property type="component" value="Chromosome 2"/>
</dbReference>
<evidence type="ECO:0000313" key="1">
    <source>
        <dbReference type="EMBL" id="KEH39214.1"/>
    </source>
</evidence>
<keyword evidence="3" id="KW-1185">Reference proteome</keyword>
<reference evidence="2" key="3">
    <citation type="submission" date="2015-04" db="UniProtKB">
        <authorList>
            <consortium name="EnsemblPlants"/>
        </authorList>
    </citation>
    <scope>IDENTIFICATION</scope>
    <source>
        <strain evidence="2">cv. Jemalong A17</strain>
    </source>
</reference>
<evidence type="ECO:0000313" key="3">
    <source>
        <dbReference type="Proteomes" id="UP000002051"/>
    </source>
</evidence>
<reference evidence="1 3" key="2">
    <citation type="journal article" date="2014" name="BMC Genomics">
        <title>An improved genome release (version Mt4.0) for the model legume Medicago truncatula.</title>
        <authorList>
            <person name="Tang H."/>
            <person name="Krishnakumar V."/>
            <person name="Bidwell S."/>
            <person name="Rosen B."/>
            <person name="Chan A."/>
            <person name="Zhou S."/>
            <person name="Gentzbittel L."/>
            <person name="Childs K.L."/>
            <person name="Yandell M."/>
            <person name="Gundlach H."/>
            <person name="Mayer K.F."/>
            <person name="Schwartz D.C."/>
            <person name="Town C.D."/>
        </authorList>
    </citation>
    <scope>GENOME REANNOTATION</scope>
    <source>
        <strain evidence="1">A17</strain>
        <strain evidence="2 3">cv. Jemalong A17</strain>
    </source>
</reference>
<dbReference type="PaxDb" id="3880-AES82899"/>
<organism evidence="1 3">
    <name type="scientific">Medicago truncatula</name>
    <name type="common">Barrel medic</name>
    <name type="synonym">Medicago tribuloides</name>
    <dbReference type="NCBI Taxonomy" id="3880"/>
    <lineage>
        <taxon>Eukaryota</taxon>
        <taxon>Viridiplantae</taxon>
        <taxon>Streptophyta</taxon>
        <taxon>Embryophyta</taxon>
        <taxon>Tracheophyta</taxon>
        <taxon>Spermatophyta</taxon>
        <taxon>Magnoliopsida</taxon>
        <taxon>eudicotyledons</taxon>
        <taxon>Gunneridae</taxon>
        <taxon>Pentapetalae</taxon>
        <taxon>rosids</taxon>
        <taxon>fabids</taxon>
        <taxon>Fabales</taxon>
        <taxon>Fabaceae</taxon>
        <taxon>Papilionoideae</taxon>
        <taxon>50 kb inversion clade</taxon>
        <taxon>NPAAA clade</taxon>
        <taxon>Hologalegina</taxon>
        <taxon>IRL clade</taxon>
        <taxon>Trifolieae</taxon>
        <taxon>Medicago</taxon>
    </lineage>
</organism>
<name>A0A072VB08_MEDTR</name>
<evidence type="ECO:0000313" key="2">
    <source>
        <dbReference type="EnsemblPlants" id="KEH39214"/>
    </source>
</evidence>
<protein>
    <submittedName>
        <fullName evidence="1 2">Uncharacterized protein</fullName>
    </submittedName>
</protein>
<dbReference type="EnsemblPlants" id="KEH39214">
    <property type="protein sequence ID" value="KEH39214"/>
    <property type="gene ID" value="MTR_2g090850"/>
</dbReference>